<dbReference type="GO" id="GO:0005829">
    <property type="term" value="C:cytosol"/>
    <property type="evidence" value="ECO:0007669"/>
    <property type="project" value="TreeGrafter"/>
</dbReference>
<keyword evidence="2" id="KW-0418">Kinase</keyword>
<evidence type="ECO:0000313" key="2">
    <source>
        <dbReference type="EMBL" id="KTC74265.1"/>
    </source>
</evidence>
<dbReference type="InterPro" id="IPR001206">
    <property type="entry name" value="Diacylglycerol_kinase_cat_dom"/>
</dbReference>
<evidence type="ECO:0000313" key="3">
    <source>
        <dbReference type="Proteomes" id="UP000054695"/>
    </source>
</evidence>
<dbReference type="Proteomes" id="UP000054695">
    <property type="component" value="Unassembled WGS sequence"/>
</dbReference>
<sequence length="287" mass="32619">MDTIAVIINKMAKNSSKAILYLEGLKGANISYILYETTPKNLPKTIKKCINKYKVILIGGGDGTIRTAAHYCVHTSIILGVIPLGTLNHFAKELGLPSGVQEIVASLKKLHTIKIDLAEVNDNIFINNSSIGFYPKFADKREQYNKNYNKWLSYIPGFIESLKKHPVFTLTVKSKNLDLSLHTSFLMVSNNIYCYKFPATIKRESFHKALLGLYYFKQGKIQIFKIIQSIFCSKNLFERIQSKHPIEIHFKNEKEITISLDGDTIKTKTPLYYRTLSRSLTLLKSSS</sequence>
<dbReference type="RefSeq" id="WP_058459347.1">
    <property type="nucleotide sequence ID" value="NZ_CAAAIY010000001.1"/>
</dbReference>
<dbReference type="InterPro" id="IPR016064">
    <property type="entry name" value="NAD/diacylglycerol_kinase_sf"/>
</dbReference>
<dbReference type="PANTHER" id="PTHR30492:SF0">
    <property type="entry name" value="METHYLGLYOXAL SYNTHASE"/>
    <property type="match status" value="1"/>
</dbReference>
<feature type="domain" description="DAGKc" evidence="1">
    <location>
        <begin position="1"/>
        <end position="124"/>
    </location>
</feature>
<name>A0A0W0RT70_LEGBO</name>
<organism evidence="2 3">
    <name type="scientific">Legionella bozemanae</name>
    <name type="common">Fluoribacter bozemanae</name>
    <dbReference type="NCBI Taxonomy" id="447"/>
    <lineage>
        <taxon>Bacteria</taxon>
        <taxon>Pseudomonadati</taxon>
        <taxon>Pseudomonadota</taxon>
        <taxon>Gammaproteobacteria</taxon>
        <taxon>Legionellales</taxon>
        <taxon>Legionellaceae</taxon>
        <taxon>Legionella</taxon>
    </lineage>
</organism>
<dbReference type="SUPFAM" id="SSF111331">
    <property type="entry name" value="NAD kinase/diacylglycerol kinase-like"/>
    <property type="match status" value="1"/>
</dbReference>
<dbReference type="Gene3D" id="2.60.200.40">
    <property type="match status" value="1"/>
</dbReference>
<dbReference type="Gene3D" id="3.40.50.10330">
    <property type="entry name" value="Probable inorganic polyphosphate/atp-NAD kinase, domain 1"/>
    <property type="match status" value="1"/>
</dbReference>
<evidence type="ECO:0000259" key="1">
    <source>
        <dbReference type="PROSITE" id="PS50146"/>
    </source>
</evidence>
<dbReference type="InterPro" id="IPR004363">
    <property type="entry name" value="Methylgl_synth"/>
</dbReference>
<dbReference type="GO" id="GO:0008929">
    <property type="term" value="F:methylglyoxal synthase activity"/>
    <property type="evidence" value="ECO:0007669"/>
    <property type="project" value="InterPro"/>
</dbReference>
<dbReference type="InterPro" id="IPR017438">
    <property type="entry name" value="ATP-NAD_kinase_N"/>
</dbReference>
<dbReference type="GO" id="GO:0016301">
    <property type="term" value="F:kinase activity"/>
    <property type="evidence" value="ECO:0007669"/>
    <property type="project" value="UniProtKB-KW"/>
</dbReference>
<dbReference type="PROSITE" id="PS50146">
    <property type="entry name" value="DAGK"/>
    <property type="match status" value="1"/>
</dbReference>
<gene>
    <name evidence="2" type="ORF">Lboz_1705</name>
</gene>
<protein>
    <submittedName>
        <fullName evidence="2">Diacylglycerol kinase</fullName>
    </submittedName>
</protein>
<comment type="caution">
    <text evidence="2">The sequence shown here is derived from an EMBL/GenBank/DDBJ whole genome shotgun (WGS) entry which is preliminary data.</text>
</comment>
<dbReference type="GO" id="GO:0019242">
    <property type="term" value="P:methylglyoxal biosynthetic process"/>
    <property type="evidence" value="ECO:0007669"/>
    <property type="project" value="InterPro"/>
</dbReference>
<dbReference type="PANTHER" id="PTHR30492">
    <property type="entry name" value="METHYLGLYOXAL SYNTHASE"/>
    <property type="match status" value="1"/>
</dbReference>
<dbReference type="AlphaFoldDB" id="A0A0W0RT70"/>
<reference evidence="2 3" key="1">
    <citation type="submission" date="2015-11" db="EMBL/GenBank/DDBJ databases">
        <title>Genomic analysis of 38 Legionella species identifies large and diverse effector repertoires.</title>
        <authorList>
            <person name="Burstein D."/>
            <person name="Amaro F."/>
            <person name="Zusman T."/>
            <person name="Lifshitz Z."/>
            <person name="Cohen O."/>
            <person name="Gilbert J.A."/>
            <person name="Pupko T."/>
            <person name="Shuman H.A."/>
            <person name="Segal G."/>
        </authorList>
    </citation>
    <scope>NUCLEOTIDE SEQUENCE [LARGE SCALE GENOMIC DNA]</scope>
    <source>
        <strain evidence="2 3">WIGA</strain>
    </source>
</reference>
<dbReference type="STRING" id="447.Lboz_1705"/>
<dbReference type="PATRIC" id="fig|447.4.peg.1817"/>
<keyword evidence="2" id="KW-0808">Transferase</keyword>
<keyword evidence="3" id="KW-1185">Reference proteome</keyword>
<dbReference type="OrthoDB" id="142078at2"/>
<dbReference type="EMBL" id="LNXU01000017">
    <property type="protein sequence ID" value="KTC74265.1"/>
    <property type="molecule type" value="Genomic_DNA"/>
</dbReference>
<dbReference type="Pfam" id="PF00781">
    <property type="entry name" value="DAGK_cat"/>
    <property type="match status" value="1"/>
</dbReference>
<proteinExistence type="predicted"/>
<accession>A0A0W0RT70</accession>